<proteinExistence type="predicted"/>
<sequence>MTLTPSYRYCIKDFIRPTPRTTPGEPRALCNAPSLVYDHSAYQNEDFFRKPSLIKPLQARDECLNYNYKWEGDWDRQQVKGHVFYAHAGEAVSGKLVYYNESILYLQRSLAKRNEVTVELPLGVASNVFHPVADPSTDNIYLPPSTMSGFFTSVDSPRDIA</sequence>
<comment type="caution">
    <text evidence="1">The sequence shown here is derived from an EMBL/GenBank/DDBJ whole genome shotgun (WGS) entry which is preliminary data.</text>
</comment>
<organism evidence="1 2">
    <name type="scientific">Eumeta variegata</name>
    <name type="common">Bagworm moth</name>
    <name type="synonym">Eumeta japonica</name>
    <dbReference type="NCBI Taxonomy" id="151549"/>
    <lineage>
        <taxon>Eukaryota</taxon>
        <taxon>Metazoa</taxon>
        <taxon>Ecdysozoa</taxon>
        <taxon>Arthropoda</taxon>
        <taxon>Hexapoda</taxon>
        <taxon>Insecta</taxon>
        <taxon>Pterygota</taxon>
        <taxon>Neoptera</taxon>
        <taxon>Endopterygota</taxon>
        <taxon>Lepidoptera</taxon>
        <taxon>Glossata</taxon>
        <taxon>Ditrysia</taxon>
        <taxon>Tineoidea</taxon>
        <taxon>Psychidae</taxon>
        <taxon>Oiketicinae</taxon>
        <taxon>Eumeta</taxon>
    </lineage>
</organism>
<reference evidence="1 2" key="1">
    <citation type="journal article" date="2019" name="Commun. Biol.">
        <title>The bagworm genome reveals a unique fibroin gene that provides high tensile strength.</title>
        <authorList>
            <person name="Kono N."/>
            <person name="Nakamura H."/>
            <person name="Ohtoshi R."/>
            <person name="Tomita M."/>
            <person name="Numata K."/>
            <person name="Arakawa K."/>
        </authorList>
    </citation>
    <scope>NUCLEOTIDE SEQUENCE [LARGE SCALE GENOMIC DNA]</scope>
</reference>
<dbReference type="AlphaFoldDB" id="A0A4C1W152"/>
<gene>
    <name evidence="1" type="ORF">EVAR_86617_1</name>
</gene>
<dbReference type="EMBL" id="BGZK01000458">
    <property type="protein sequence ID" value="GBP44801.1"/>
    <property type="molecule type" value="Genomic_DNA"/>
</dbReference>
<dbReference type="Proteomes" id="UP000299102">
    <property type="component" value="Unassembled WGS sequence"/>
</dbReference>
<evidence type="ECO:0000313" key="2">
    <source>
        <dbReference type="Proteomes" id="UP000299102"/>
    </source>
</evidence>
<evidence type="ECO:0000313" key="1">
    <source>
        <dbReference type="EMBL" id="GBP44801.1"/>
    </source>
</evidence>
<keyword evidence="2" id="KW-1185">Reference proteome</keyword>
<accession>A0A4C1W152</accession>
<name>A0A4C1W152_EUMVA</name>
<protein>
    <submittedName>
        <fullName evidence="1">Uncharacterized protein</fullName>
    </submittedName>
</protein>